<dbReference type="Proteomes" id="UP000218690">
    <property type="component" value="Unassembled WGS sequence"/>
</dbReference>
<feature type="domain" description="Amidase" evidence="4">
    <location>
        <begin position="30"/>
        <end position="175"/>
    </location>
</feature>
<dbReference type="InterPro" id="IPR036928">
    <property type="entry name" value="AS_sf"/>
</dbReference>
<dbReference type="Pfam" id="PF01425">
    <property type="entry name" value="Amidase"/>
    <property type="match status" value="1"/>
</dbReference>
<evidence type="ECO:0000313" key="6">
    <source>
        <dbReference type="Proteomes" id="UP000218690"/>
    </source>
</evidence>
<dbReference type="GO" id="GO:0004040">
    <property type="term" value="F:amidase activity"/>
    <property type="evidence" value="ECO:0007669"/>
    <property type="project" value="UniProtKB-EC"/>
</dbReference>
<comment type="similarity">
    <text evidence="2">Belongs to the amidase family.</text>
</comment>
<evidence type="ECO:0000256" key="1">
    <source>
        <dbReference type="ARBA" id="ARBA00001311"/>
    </source>
</evidence>
<dbReference type="InterPro" id="IPR000120">
    <property type="entry name" value="Amidase"/>
</dbReference>
<organism evidence="5 6">
    <name type="scientific">Corynebacterium accolens</name>
    <dbReference type="NCBI Taxonomy" id="38284"/>
    <lineage>
        <taxon>Bacteria</taxon>
        <taxon>Bacillati</taxon>
        <taxon>Actinomycetota</taxon>
        <taxon>Actinomycetes</taxon>
        <taxon>Mycobacteriales</taxon>
        <taxon>Corynebacteriaceae</taxon>
        <taxon>Corynebacterium</taxon>
    </lineage>
</organism>
<accession>A0A2A4AJK0</accession>
<gene>
    <name evidence="5" type="ORF">COM45_09230</name>
</gene>
<evidence type="ECO:0000256" key="2">
    <source>
        <dbReference type="ARBA" id="ARBA00009199"/>
    </source>
</evidence>
<evidence type="ECO:0000313" key="5">
    <source>
        <dbReference type="EMBL" id="PCC82470.1"/>
    </source>
</evidence>
<dbReference type="PANTHER" id="PTHR11895:SF7">
    <property type="entry name" value="GLUTAMYL-TRNA(GLN) AMIDOTRANSFERASE SUBUNIT A, MITOCHONDRIAL"/>
    <property type="match status" value="1"/>
</dbReference>
<dbReference type="PANTHER" id="PTHR11895">
    <property type="entry name" value="TRANSAMIDASE"/>
    <property type="match status" value="1"/>
</dbReference>
<comment type="catalytic activity">
    <reaction evidence="1">
        <text>a monocarboxylic acid amide + H2O = a monocarboxylate + NH4(+)</text>
        <dbReference type="Rhea" id="RHEA:12020"/>
        <dbReference type="ChEBI" id="CHEBI:15377"/>
        <dbReference type="ChEBI" id="CHEBI:28938"/>
        <dbReference type="ChEBI" id="CHEBI:35757"/>
        <dbReference type="ChEBI" id="CHEBI:83628"/>
        <dbReference type="EC" id="3.5.1.4"/>
    </reaction>
</comment>
<dbReference type="SUPFAM" id="SSF75304">
    <property type="entry name" value="Amidase signature (AS) enzymes"/>
    <property type="match status" value="1"/>
</dbReference>
<dbReference type="Gene3D" id="3.90.1300.10">
    <property type="entry name" value="Amidase signature (AS) domain"/>
    <property type="match status" value="1"/>
</dbReference>
<evidence type="ECO:0000256" key="3">
    <source>
        <dbReference type="ARBA" id="ARBA00012922"/>
    </source>
</evidence>
<name>A0A2A4AJK0_9CORY</name>
<comment type="caution">
    <text evidence="5">The sequence shown here is derived from an EMBL/GenBank/DDBJ whole genome shotgun (WGS) entry which is preliminary data.</text>
</comment>
<dbReference type="EC" id="3.5.1.4" evidence="3"/>
<proteinExistence type="inferred from homology"/>
<dbReference type="AlphaFoldDB" id="A0A2A4AJK0"/>
<evidence type="ECO:0000259" key="4">
    <source>
        <dbReference type="Pfam" id="PF01425"/>
    </source>
</evidence>
<dbReference type="PROSITE" id="PS00571">
    <property type="entry name" value="AMIDASES"/>
    <property type="match status" value="1"/>
</dbReference>
<reference evidence="5 6" key="1">
    <citation type="submission" date="2017-09" db="EMBL/GenBank/DDBJ databases">
        <title>Draft Genome Sequence of Corynebacterium accolens AH4003.</title>
        <authorList>
            <person name="Chen Y."/>
            <person name="Oosthuysen W.F."/>
            <person name="Kelley S."/>
            <person name="Horswill A."/>
        </authorList>
    </citation>
    <scope>NUCLEOTIDE SEQUENCE [LARGE SCALE GENOMIC DNA]</scope>
    <source>
        <strain evidence="5 6">AH4003</strain>
    </source>
</reference>
<protein>
    <recommendedName>
        <fullName evidence="3">amidase</fullName>
        <ecNumber evidence="3">3.5.1.4</ecNumber>
    </recommendedName>
</protein>
<dbReference type="InterPro" id="IPR023631">
    <property type="entry name" value="Amidase_dom"/>
</dbReference>
<sequence length="382" mass="41147">MEFSPDFSLAALRESLGHLSAEEHGFTHLDLEHAPQAEGRLSGWILSAKDLNDVAGMPTTMGHAQRTYLPEFSDPFIERLEQQGARIVGKSAAPELGLRIDTEPVGLPHPDNPLYPGKTPGGSSGGAAVQVARGLLRAAHASDGGGSIRVPAAACGVVGFKPSGEELAVQGFIARTLDDAAFLHELRPRTPRARVGVLVDPLFASTAVAPHMLQAVNEATQSLEGQGFETVSISPYPQAGETFRAFQHLFMRKLAKLPETTGYAEWIRQHGMQVSNAEHAAAREHAAQLPALLAEYWQVEAILTPMLAYDPPRRGAFTSLPHQENFDEQTRWSPWGSLFNVAMLPAVSIPWKVPDHPPVGVHLGGITLDDAELLGLAKVLHP</sequence>
<dbReference type="EMBL" id="NWBP01000025">
    <property type="protein sequence ID" value="PCC82470.1"/>
    <property type="molecule type" value="Genomic_DNA"/>
</dbReference>
<dbReference type="InterPro" id="IPR020556">
    <property type="entry name" value="Amidase_CS"/>
</dbReference>